<dbReference type="InterPro" id="IPR003593">
    <property type="entry name" value="AAA+_ATPase"/>
</dbReference>
<gene>
    <name evidence="7" type="ORF">DWE98_14815</name>
</gene>
<evidence type="ECO:0000256" key="5">
    <source>
        <dbReference type="ARBA" id="ARBA00022967"/>
    </source>
</evidence>
<dbReference type="GO" id="GO:0089705">
    <property type="term" value="P:protein localization to outer membrane"/>
    <property type="evidence" value="ECO:0007669"/>
    <property type="project" value="TreeGrafter"/>
</dbReference>
<dbReference type="InterPro" id="IPR015854">
    <property type="entry name" value="ABC_transpr_LolD-like"/>
</dbReference>
<keyword evidence="2" id="KW-0813">Transport</keyword>
<dbReference type="SMART" id="SM00382">
    <property type="entry name" value="AAA"/>
    <property type="match status" value="1"/>
</dbReference>
<dbReference type="Proteomes" id="UP000255207">
    <property type="component" value="Unassembled WGS sequence"/>
</dbReference>
<reference evidence="8" key="1">
    <citation type="submission" date="2018-07" db="EMBL/GenBank/DDBJ databases">
        <authorList>
            <person name="Safronova V.I."/>
            <person name="Chirak E.R."/>
            <person name="Sazanova A.L."/>
        </authorList>
    </citation>
    <scope>NUCLEOTIDE SEQUENCE [LARGE SCALE GENOMIC DNA]</scope>
    <source>
        <strain evidence="8">RCAM04685</strain>
    </source>
</reference>
<dbReference type="Gene3D" id="3.40.50.300">
    <property type="entry name" value="P-loop containing nucleotide triphosphate hydrolases"/>
    <property type="match status" value="1"/>
</dbReference>
<keyword evidence="4 7" id="KW-0067">ATP-binding</keyword>
<dbReference type="PANTHER" id="PTHR24220:SF689">
    <property type="entry name" value="LIPOPROTEIN-RELEASING SYSTEM ATP-BINDING PROTEIN LOLD"/>
    <property type="match status" value="1"/>
</dbReference>
<dbReference type="SUPFAM" id="SSF52540">
    <property type="entry name" value="P-loop containing nucleoside triphosphate hydrolases"/>
    <property type="match status" value="1"/>
</dbReference>
<protein>
    <submittedName>
        <fullName evidence="7">ABC transporter ATP-binding protein</fullName>
    </submittedName>
</protein>
<evidence type="ECO:0000256" key="1">
    <source>
        <dbReference type="ARBA" id="ARBA00005417"/>
    </source>
</evidence>
<dbReference type="GO" id="GO:0044874">
    <property type="term" value="P:lipoprotein localization to outer membrane"/>
    <property type="evidence" value="ECO:0007669"/>
    <property type="project" value="TreeGrafter"/>
</dbReference>
<dbReference type="InterPro" id="IPR027417">
    <property type="entry name" value="P-loop_NTPase"/>
</dbReference>
<keyword evidence="3" id="KW-0547">Nucleotide-binding</keyword>
<keyword evidence="5" id="KW-1278">Translocase</keyword>
<keyword evidence="8" id="KW-1185">Reference proteome</keyword>
<dbReference type="PROSITE" id="PS00211">
    <property type="entry name" value="ABC_TRANSPORTER_1"/>
    <property type="match status" value="1"/>
</dbReference>
<dbReference type="AlphaFoldDB" id="A0A370L6B8"/>
<dbReference type="InterPro" id="IPR017871">
    <property type="entry name" value="ABC_transporter-like_CS"/>
</dbReference>
<dbReference type="RefSeq" id="WP_114830034.1">
    <property type="nucleotide sequence ID" value="NZ_QQTO01000007.1"/>
</dbReference>
<organism evidence="7 8">
    <name type="scientific">Bosea caraganae</name>
    <dbReference type="NCBI Taxonomy" id="2763117"/>
    <lineage>
        <taxon>Bacteria</taxon>
        <taxon>Pseudomonadati</taxon>
        <taxon>Pseudomonadota</taxon>
        <taxon>Alphaproteobacteria</taxon>
        <taxon>Hyphomicrobiales</taxon>
        <taxon>Boseaceae</taxon>
        <taxon>Bosea</taxon>
    </lineage>
</organism>
<dbReference type="InterPro" id="IPR017911">
    <property type="entry name" value="MacB-like_ATP-bd"/>
</dbReference>
<evidence type="ECO:0000259" key="6">
    <source>
        <dbReference type="PROSITE" id="PS50893"/>
    </source>
</evidence>
<evidence type="ECO:0000256" key="2">
    <source>
        <dbReference type="ARBA" id="ARBA00022448"/>
    </source>
</evidence>
<evidence type="ECO:0000313" key="7">
    <source>
        <dbReference type="EMBL" id="RDJ24175.1"/>
    </source>
</evidence>
<dbReference type="OrthoDB" id="7343243at2"/>
<dbReference type="EMBL" id="QQTP01000007">
    <property type="protein sequence ID" value="RDJ24175.1"/>
    <property type="molecule type" value="Genomic_DNA"/>
</dbReference>
<proteinExistence type="inferred from homology"/>
<dbReference type="Pfam" id="PF00005">
    <property type="entry name" value="ABC_tran"/>
    <property type="match status" value="1"/>
</dbReference>
<dbReference type="PROSITE" id="PS50893">
    <property type="entry name" value="ABC_TRANSPORTER_2"/>
    <property type="match status" value="1"/>
</dbReference>
<comment type="similarity">
    <text evidence="1">Belongs to the ABC transporter superfamily.</text>
</comment>
<dbReference type="GO" id="GO:0022857">
    <property type="term" value="F:transmembrane transporter activity"/>
    <property type="evidence" value="ECO:0007669"/>
    <property type="project" value="TreeGrafter"/>
</dbReference>
<dbReference type="GO" id="GO:0005886">
    <property type="term" value="C:plasma membrane"/>
    <property type="evidence" value="ECO:0007669"/>
    <property type="project" value="TreeGrafter"/>
</dbReference>
<sequence>MAQETPTLFLSQIERYYPQTDAPLEILRKADFALWPGELVALVAPSGTGKSTLLHVAGLLEKPDSGEVFVGGLATTKLDDKGRTRLRRTEIGFVYQFHHLLPEFTALENVMLPQRIRGLSKIEAEERAKELLTFLGLGQRLDHLPGELSGGEQQRVAIGRAVANAPRLLLADEPTGNLDPVTSLHVFSTLVALARASGLAALIATHNLDLARRMDRQVTIRDGLVVPLG</sequence>
<accession>A0A370L6B8</accession>
<dbReference type="CDD" id="cd03255">
    <property type="entry name" value="ABC_MJ0796_LolCDE_FtsE"/>
    <property type="match status" value="1"/>
</dbReference>
<evidence type="ECO:0000256" key="4">
    <source>
        <dbReference type="ARBA" id="ARBA00022840"/>
    </source>
</evidence>
<evidence type="ECO:0000313" key="8">
    <source>
        <dbReference type="Proteomes" id="UP000255207"/>
    </source>
</evidence>
<dbReference type="GO" id="GO:0005524">
    <property type="term" value="F:ATP binding"/>
    <property type="evidence" value="ECO:0007669"/>
    <property type="project" value="UniProtKB-KW"/>
</dbReference>
<evidence type="ECO:0000256" key="3">
    <source>
        <dbReference type="ARBA" id="ARBA00022741"/>
    </source>
</evidence>
<name>A0A370L6B8_9HYPH</name>
<comment type="caution">
    <text evidence="7">The sequence shown here is derived from an EMBL/GenBank/DDBJ whole genome shotgun (WGS) entry which is preliminary data.</text>
</comment>
<dbReference type="GO" id="GO:0016887">
    <property type="term" value="F:ATP hydrolysis activity"/>
    <property type="evidence" value="ECO:0007669"/>
    <property type="project" value="InterPro"/>
</dbReference>
<dbReference type="InterPro" id="IPR003439">
    <property type="entry name" value="ABC_transporter-like_ATP-bd"/>
</dbReference>
<dbReference type="PANTHER" id="PTHR24220">
    <property type="entry name" value="IMPORT ATP-BINDING PROTEIN"/>
    <property type="match status" value="1"/>
</dbReference>
<feature type="domain" description="ABC transporter" evidence="6">
    <location>
        <begin position="8"/>
        <end position="229"/>
    </location>
</feature>